<gene>
    <name evidence="2" type="ORF">SPRG_04331</name>
</gene>
<sequence length="381" mass="41304">MAGTTSLAAPTIAVAEVRHGSVTKKIAVYEKMRPSELNLMLHAAFFAQGAPEWATDAVGFAHAKTKTFIPLAIGTAFPTLFQPNHTYELVLAKAAGTTTTTSTPAVPASRPWTEQLYALLSQWSATSPSALSPDQLNRLELLIGQGHPVLRQAYATYEADKSLDALYAAVHRVLGVVLQQQKSSFTRVVNALSVLKPHDIALIHELYTQGNELVLAAWEVYELDEDRMEFADTLLRIVRFKSAAVASPLPPSVHDVTALSMEDVLKEMQSRNALTSLQYQGLLRLWRAKNDAMVGAMEAFQVDHDLKELVETLLLVVKHAGLTKQKPAPITVPRVDLEELHPLSPTAQALRSPPSYGTFAPGSAPSTPVQGTARTSSSLSA</sequence>
<accession>A0A067CI52</accession>
<reference evidence="2 3" key="1">
    <citation type="journal article" date="2013" name="PLoS Genet.">
        <title>Distinctive expansion of potential virulence genes in the genome of the oomycete fish pathogen Saprolegnia parasitica.</title>
        <authorList>
            <person name="Jiang R.H."/>
            <person name="de Bruijn I."/>
            <person name="Haas B.J."/>
            <person name="Belmonte R."/>
            <person name="Lobach L."/>
            <person name="Christie J."/>
            <person name="van den Ackerveken G."/>
            <person name="Bottin A."/>
            <person name="Bulone V."/>
            <person name="Diaz-Moreno S.M."/>
            <person name="Dumas B."/>
            <person name="Fan L."/>
            <person name="Gaulin E."/>
            <person name="Govers F."/>
            <person name="Grenville-Briggs L.J."/>
            <person name="Horner N.R."/>
            <person name="Levin J.Z."/>
            <person name="Mammella M."/>
            <person name="Meijer H.J."/>
            <person name="Morris P."/>
            <person name="Nusbaum C."/>
            <person name="Oome S."/>
            <person name="Phillips A.J."/>
            <person name="van Rooyen D."/>
            <person name="Rzeszutek E."/>
            <person name="Saraiva M."/>
            <person name="Secombes C.J."/>
            <person name="Seidl M.F."/>
            <person name="Snel B."/>
            <person name="Stassen J.H."/>
            <person name="Sykes S."/>
            <person name="Tripathy S."/>
            <person name="van den Berg H."/>
            <person name="Vega-Arreguin J.C."/>
            <person name="Wawra S."/>
            <person name="Young S.K."/>
            <person name="Zeng Q."/>
            <person name="Dieguez-Uribeondo J."/>
            <person name="Russ C."/>
            <person name="Tyler B.M."/>
            <person name="van West P."/>
        </authorList>
    </citation>
    <scope>NUCLEOTIDE SEQUENCE [LARGE SCALE GENOMIC DNA]</scope>
    <source>
        <strain evidence="2 3">CBS 223.65</strain>
    </source>
</reference>
<feature type="non-terminal residue" evidence="2">
    <location>
        <position position="381"/>
    </location>
</feature>
<evidence type="ECO:0000256" key="1">
    <source>
        <dbReference type="SAM" id="MobiDB-lite"/>
    </source>
</evidence>
<proteinExistence type="predicted"/>
<dbReference type="Proteomes" id="UP000030745">
    <property type="component" value="Unassembled WGS sequence"/>
</dbReference>
<name>A0A067CI52_SAPPC</name>
<keyword evidence="3" id="KW-1185">Reference proteome</keyword>
<feature type="compositionally biased region" description="Polar residues" evidence="1">
    <location>
        <begin position="364"/>
        <end position="381"/>
    </location>
</feature>
<feature type="region of interest" description="Disordered" evidence="1">
    <location>
        <begin position="343"/>
        <end position="381"/>
    </location>
</feature>
<dbReference type="KEGG" id="spar:SPRG_04331"/>
<dbReference type="VEuPathDB" id="FungiDB:SPRG_04331"/>
<protein>
    <submittedName>
        <fullName evidence="2">Uncharacterized protein</fullName>
    </submittedName>
</protein>
<evidence type="ECO:0000313" key="3">
    <source>
        <dbReference type="Proteomes" id="UP000030745"/>
    </source>
</evidence>
<evidence type="ECO:0000313" key="2">
    <source>
        <dbReference type="EMBL" id="KDO30429.1"/>
    </source>
</evidence>
<dbReference type="OrthoDB" id="78779at2759"/>
<dbReference type="EMBL" id="KK583201">
    <property type="protein sequence ID" value="KDO30429.1"/>
    <property type="molecule type" value="Genomic_DNA"/>
</dbReference>
<dbReference type="AlphaFoldDB" id="A0A067CI52"/>
<organism evidence="2 3">
    <name type="scientific">Saprolegnia parasitica (strain CBS 223.65)</name>
    <dbReference type="NCBI Taxonomy" id="695850"/>
    <lineage>
        <taxon>Eukaryota</taxon>
        <taxon>Sar</taxon>
        <taxon>Stramenopiles</taxon>
        <taxon>Oomycota</taxon>
        <taxon>Saprolegniomycetes</taxon>
        <taxon>Saprolegniales</taxon>
        <taxon>Saprolegniaceae</taxon>
        <taxon>Saprolegnia</taxon>
    </lineage>
</organism>
<dbReference type="GeneID" id="24126780"/>
<dbReference type="RefSeq" id="XP_012198651.1">
    <property type="nucleotide sequence ID" value="XM_012343261.1"/>
</dbReference>